<dbReference type="SUPFAM" id="SSF142433">
    <property type="entry name" value="CinA-like"/>
    <property type="match status" value="1"/>
</dbReference>
<dbReference type="RefSeq" id="WP_090537999.1">
    <property type="nucleotide sequence ID" value="NZ_FOYD01000003.1"/>
</dbReference>
<dbReference type="Pfam" id="PF02464">
    <property type="entry name" value="CinA"/>
    <property type="match status" value="1"/>
</dbReference>
<dbReference type="STRING" id="1002526.SAMN05216578_103139"/>
<feature type="domain" description="CinA C-terminal" evidence="1">
    <location>
        <begin position="7"/>
        <end position="153"/>
    </location>
</feature>
<reference evidence="2 3" key="1">
    <citation type="submission" date="2016-10" db="EMBL/GenBank/DDBJ databases">
        <authorList>
            <person name="de Groot N.N."/>
        </authorList>
    </citation>
    <scope>NUCLEOTIDE SEQUENCE [LARGE SCALE GENOMIC DNA]</scope>
    <source>
        <strain evidence="2 3">JCM 18415</strain>
    </source>
</reference>
<dbReference type="InterPro" id="IPR036653">
    <property type="entry name" value="CinA-like_C"/>
</dbReference>
<dbReference type="AlphaFoldDB" id="A0A1I6B4V7"/>
<gene>
    <name evidence="2" type="ORF">SAMN05216578_103139</name>
</gene>
<sequence length="164" mass="17688">MHELQPVVDYLKNNELILATAESCTAGLIAARLAEVSGSGAVMECGYVVYAVEAKREMLGVSQRTIDEFGLTSEEVAREMALGALENCGAGITLANTGLAEADGELDGTLCFACAMLVEGEPRVVSETIKFPGERNEVREQAARHALLSVERYVARLRNPFENH</sequence>
<dbReference type="EMBL" id="FOYD01000003">
    <property type="protein sequence ID" value="SFQ76008.1"/>
    <property type="molecule type" value="Genomic_DNA"/>
</dbReference>
<dbReference type="GO" id="GO:0016787">
    <property type="term" value="F:hydrolase activity"/>
    <property type="evidence" value="ECO:0007669"/>
    <property type="project" value="UniProtKB-KW"/>
</dbReference>
<dbReference type="InterPro" id="IPR008136">
    <property type="entry name" value="CinA_C"/>
</dbReference>
<name>A0A1I6B4V7_9GAMM</name>
<protein>
    <submittedName>
        <fullName evidence="2">Amidohydrolase, PncC family</fullName>
    </submittedName>
</protein>
<dbReference type="Gene3D" id="3.90.950.20">
    <property type="entry name" value="CinA-like"/>
    <property type="match status" value="1"/>
</dbReference>
<accession>A0A1I6B4V7</accession>
<keyword evidence="2" id="KW-0378">Hydrolase</keyword>
<evidence type="ECO:0000313" key="2">
    <source>
        <dbReference type="EMBL" id="SFQ76008.1"/>
    </source>
</evidence>
<evidence type="ECO:0000313" key="3">
    <source>
        <dbReference type="Proteomes" id="UP000242815"/>
    </source>
</evidence>
<evidence type="ECO:0000259" key="1">
    <source>
        <dbReference type="Pfam" id="PF02464"/>
    </source>
</evidence>
<dbReference type="Proteomes" id="UP000242815">
    <property type="component" value="Unassembled WGS sequence"/>
</dbReference>
<dbReference type="NCBIfam" id="TIGR00199">
    <property type="entry name" value="PncC_domain"/>
    <property type="match status" value="1"/>
</dbReference>
<dbReference type="OrthoDB" id="9801454at2"/>
<proteinExistence type="predicted"/>
<organism evidence="2 3">
    <name type="scientific">Halopseudomonas formosensis</name>
    <dbReference type="NCBI Taxonomy" id="1002526"/>
    <lineage>
        <taxon>Bacteria</taxon>
        <taxon>Pseudomonadati</taxon>
        <taxon>Pseudomonadota</taxon>
        <taxon>Gammaproteobacteria</taxon>
        <taxon>Pseudomonadales</taxon>
        <taxon>Pseudomonadaceae</taxon>
        <taxon>Halopseudomonas</taxon>
    </lineage>
</organism>